<dbReference type="Gene3D" id="3.30.70.1320">
    <property type="entry name" value="Multidrug efflux transporter AcrB pore domain like"/>
    <property type="match status" value="1"/>
</dbReference>
<feature type="non-terminal residue" evidence="2">
    <location>
        <position position="931"/>
    </location>
</feature>
<dbReference type="Gene3D" id="3.30.70.1440">
    <property type="entry name" value="Multidrug efflux transporter AcrB pore domain"/>
    <property type="match status" value="1"/>
</dbReference>
<feature type="transmembrane region" description="Helical" evidence="1">
    <location>
        <begin position="528"/>
        <end position="549"/>
    </location>
</feature>
<dbReference type="EMBL" id="AZHW01000603">
    <property type="protein sequence ID" value="ETW97929.1"/>
    <property type="molecule type" value="Genomic_DNA"/>
</dbReference>
<name>W4LJ47_ENTF1</name>
<accession>W4LJ47</accession>
<evidence type="ECO:0000313" key="2">
    <source>
        <dbReference type="EMBL" id="ETW97929.1"/>
    </source>
</evidence>
<comment type="caution">
    <text evidence="2">The sequence shown here is derived from an EMBL/GenBank/DDBJ whole genome shotgun (WGS) entry which is preliminary data.</text>
</comment>
<sequence length="931" mass="102712">MKLASLAVARPVTTCMFFLAIVVLGLISLGRLAVDQLPDVARPSITVSAVYEGAAPEIVERQVTDRLEKALATINNVKTIRSQSSEDSAKVTLDFNWNTNIDLAALDVREKVNDILRHLPEGVDPPRIRKFDPASWSIMYFNLAADETVSLRQLYQYADSTLRYQLQQVPGVAAVDIWGGDEREIQVLVDRSRLEATGLSLDHVVEALKRENVTKVGGHLQSGQTDYVVRPLGEFGRLEDISTIVLRSDSAMPIYLKDVAEVRDGVKERLNRTRVNRTRGLVMAIRKQSGTNTVDVSDQLLAKLPQLRTRLPQTMRLNLMFDRADFIRRSIAQVQLSALLGGCIATLVLFLFLRSLRPTLIIALAIPLAVVATFILMFQTGISLNWMSLGGLALGIGMLVDNAVVVLENIFRHRQSGTAPRSAAIVGTREVGMAIAASTLTTLCVFFPLIFMQGMMGIVFQELALTVAFALLASLLVAITLVPMLSSRWLKPVPTGDMPGSANILQRLWSRALTVTENAYRRLLGKVLYHRFVVIGLCLIPLALSYMAYRSLGSELLPSVDEGMMYIRLAMPVGTRLEMTDRILTDIEQTVYATAPDVQAMFARSGLRYSGGGGTHTGFLWVRLTERSQRTQPLEEVIATLKRKLSAYPDAKVRIVPRPSDVARLLGASRTERLEVDVFGFDLQRGRDLAKDIEGKIKAIDGISYTRLDLDDSRPEMKIRIDRQKAAALGIRVHAILDAVETSIAGTVASQFREGREEYDIRVRFRKADRQALTDLDRIVVTTPAGRHVPLRSLTVAAAGTGPITIQRRGQERSVTIKAGLTGERDFGSIAQEIEQLLASIDLPEGFQAVMAGERQEQLDANRNMVLMILLAALLVYMIMAALFESLLHPFVILCTLPFAIVGGIGILWFTATNLSMPVYIGGIMLGCNSH</sequence>
<organism evidence="2 3">
    <name type="scientific">Entotheonella factor</name>
    <dbReference type="NCBI Taxonomy" id="1429438"/>
    <lineage>
        <taxon>Bacteria</taxon>
        <taxon>Pseudomonadati</taxon>
        <taxon>Nitrospinota/Tectimicrobiota group</taxon>
        <taxon>Candidatus Tectimicrobiota</taxon>
        <taxon>Candidatus Entotheonellia</taxon>
        <taxon>Candidatus Entotheonellales</taxon>
        <taxon>Candidatus Entotheonellaceae</taxon>
        <taxon>Candidatus Entotheonella</taxon>
    </lineage>
</organism>
<dbReference type="Proteomes" id="UP000019141">
    <property type="component" value="Unassembled WGS sequence"/>
</dbReference>
<dbReference type="PRINTS" id="PR00702">
    <property type="entry name" value="ACRIFLAVINRP"/>
</dbReference>
<evidence type="ECO:0008006" key="4">
    <source>
        <dbReference type="Google" id="ProtNLM"/>
    </source>
</evidence>
<keyword evidence="1" id="KW-1133">Transmembrane helix</keyword>
<keyword evidence="1" id="KW-0812">Transmembrane</keyword>
<feature type="transmembrane region" description="Helical" evidence="1">
    <location>
        <begin position="12"/>
        <end position="34"/>
    </location>
</feature>
<dbReference type="GO" id="GO:0042910">
    <property type="term" value="F:xenobiotic transmembrane transporter activity"/>
    <property type="evidence" value="ECO:0007669"/>
    <property type="project" value="TreeGrafter"/>
</dbReference>
<dbReference type="Gene3D" id="3.30.2090.10">
    <property type="entry name" value="Multidrug efflux transporter AcrB TolC docking domain, DN and DC subdomains"/>
    <property type="match status" value="2"/>
</dbReference>
<dbReference type="InterPro" id="IPR027463">
    <property type="entry name" value="AcrB_DN_DC_subdom"/>
</dbReference>
<dbReference type="GO" id="GO:0005886">
    <property type="term" value="C:plasma membrane"/>
    <property type="evidence" value="ECO:0007669"/>
    <property type="project" value="TreeGrafter"/>
</dbReference>
<dbReference type="Gene3D" id="1.20.1640.10">
    <property type="entry name" value="Multidrug efflux transporter AcrB transmembrane domain"/>
    <property type="match status" value="2"/>
</dbReference>
<dbReference type="SUPFAM" id="SSF82714">
    <property type="entry name" value="Multidrug efflux transporter AcrB TolC docking domain, DN and DC subdomains"/>
    <property type="match status" value="2"/>
</dbReference>
<dbReference type="Pfam" id="PF00873">
    <property type="entry name" value="ACR_tran"/>
    <property type="match status" value="1"/>
</dbReference>
<keyword evidence="3" id="KW-1185">Reference proteome</keyword>
<dbReference type="HOGENOM" id="CLU_002755_1_2_7"/>
<feature type="transmembrane region" description="Helical" evidence="1">
    <location>
        <begin position="865"/>
        <end position="884"/>
    </location>
</feature>
<dbReference type="AlphaFoldDB" id="W4LJ47"/>
<feature type="transmembrane region" description="Helical" evidence="1">
    <location>
        <begin position="891"/>
        <end position="912"/>
    </location>
</feature>
<feature type="transmembrane region" description="Helical" evidence="1">
    <location>
        <begin position="360"/>
        <end position="380"/>
    </location>
</feature>
<feature type="transmembrane region" description="Helical" evidence="1">
    <location>
        <begin position="431"/>
        <end position="451"/>
    </location>
</feature>
<dbReference type="SUPFAM" id="SSF82866">
    <property type="entry name" value="Multidrug efflux transporter AcrB transmembrane domain"/>
    <property type="match status" value="2"/>
</dbReference>
<dbReference type="InterPro" id="IPR001036">
    <property type="entry name" value="Acrflvin-R"/>
</dbReference>
<keyword evidence="1" id="KW-0472">Membrane</keyword>
<dbReference type="PANTHER" id="PTHR32063:SF0">
    <property type="entry name" value="SWARMING MOTILITY PROTEIN SWRC"/>
    <property type="match status" value="1"/>
</dbReference>
<evidence type="ECO:0000256" key="1">
    <source>
        <dbReference type="SAM" id="Phobius"/>
    </source>
</evidence>
<dbReference type="Gene3D" id="3.30.70.1430">
    <property type="entry name" value="Multidrug efflux transporter AcrB pore domain"/>
    <property type="match status" value="2"/>
</dbReference>
<protein>
    <recommendedName>
        <fullName evidence="4">Acriflavin resistance protein</fullName>
    </recommendedName>
</protein>
<gene>
    <name evidence="2" type="ORF">ETSY1_20810</name>
</gene>
<feature type="transmembrane region" description="Helical" evidence="1">
    <location>
        <begin position="334"/>
        <end position="353"/>
    </location>
</feature>
<evidence type="ECO:0000313" key="3">
    <source>
        <dbReference type="Proteomes" id="UP000019141"/>
    </source>
</evidence>
<reference evidence="2 3" key="1">
    <citation type="journal article" date="2014" name="Nature">
        <title>An environmental bacterial taxon with a large and distinct metabolic repertoire.</title>
        <authorList>
            <person name="Wilson M.C."/>
            <person name="Mori T."/>
            <person name="Ruckert C."/>
            <person name="Uria A.R."/>
            <person name="Helf M.J."/>
            <person name="Takada K."/>
            <person name="Gernert C."/>
            <person name="Steffens U.A."/>
            <person name="Heycke N."/>
            <person name="Schmitt S."/>
            <person name="Rinke C."/>
            <person name="Helfrich E.J."/>
            <person name="Brachmann A.O."/>
            <person name="Gurgui C."/>
            <person name="Wakimoto T."/>
            <person name="Kracht M."/>
            <person name="Crusemann M."/>
            <person name="Hentschel U."/>
            <person name="Abe I."/>
            <person name="Matsunaga S."/>
            <person name="Kalinowski J."/>
            <person name="Takeyama H."/>
            <person name="Piel J."/>
        </authorList>
    </citation>
    <scope>NUCLEOTIDE SEQUENCE [LARGE SCALE GENOMIC DNA]</scope>
    <source>
        <strain evidence="3">TSY1</strain>
    </source>
</reference>
<feature type="transmembrane region" description="Helical" evidence="1">
    <location>
        <begin position="386"/>
        <end position="411"/>
    </location>
</feature>
<feature type="transmembrane region" description="Helical" evidence="1">
    <location>
        <begin position="463"/>
        <end position="482"/>
    </location>
</feature>
<dbReference type="PANTHER" id="PTHR32063">
    <property type="match status" value="1"/>
</dbReference>
<proteinExistence type="predicted"/>
<dbReference type="SUPFAM" id="SSF82693">
    <property type="entry name" value="Multidrug efflux transporter AcrB pore domain, PN1, PN2, PC1 and PC2 subdomains"/>
    <property type="match status" value="3"/>
</dbReference>